<dbReference type="GO" id="GO:0003677">
    <property type="term" value="F:DNA binding"/>
    <property type="evidence" value="ECO:0007669"/>
    <property type="project" value="UniProtKB-KW"/>
</dbReference>
<dbReference type="CDD" id="cd08417">
    <property type="entry name" value="PBP2_Nitroaromatics_like"/>
    <property type="match status" value="1"/>
</dbReference>
<dbReference type="Gene3D" id="1.10.10.10">
    <property type="entry name" value="Winged helix-like DNA-binding domain superfamily/Winged helix DNA-binding domain"/>
    <property type="match status" value="1"/>
</dbReference>
<comment type="similarity">
    <text evidence="1">Belongs to the LysR transcriptional regulatory family.</text>
</comment>
<keyword evidence="2" id="KW-0805">Transcription regulation</keyword>
<dbReference type="InterPro" id="IPR050389">
    <property type="entry name" value="LysR-type_TF"/>
</dbReference>
<evidence type="ECO:0000256" key="1">
    <source>
        <dbReference type="ARBA" id="ARBA00009437"/>
    </source>
</evidence>
<dbReference type="Pfam" id="PF03466">
    <property type="entry name" value="LysR_substrate"/>
    <property type="match status" value="1"/>
</dbReference>
<evidence type="ECO:0000256" key="2">
    <source>
        <dbReference type="ARBA" id="ARBA00023015"/>
    </source>
</evidence>
<dbReference type="Gene3D" id="3.40.190.10">
    <property type="entry name" value="Periplasmic binding protein-like II"/>
    <property type="match status" value="2"/>
</dbReference>
<dbReference type="InterPro" id="IPR000847">
    <property type="entry name" value="LysR_HTH_N"/>
</dbReference>
<keyword evidence="7" id="KW-1185">Reference proteome</keyword>
<evidence type="ECO:0000259" key="5">
    <source>
        <dbReference type="PROSITE" id="PS50931"/>
    </source>
</evidence>
<sequence>MNKSLARLDLNLLIILQLLLQELSVSKAAKKLNVTPSTVSKSLSKLREWFDDPLFVKTPHGFSPTSLAISMEQELADWLQLSSQLLAKRGDEIPNGIRFNLAMESPLLLTMFNQLSQQIYHKYPDAKVKVHNWDYDSIEAIIRGEVDIGFTGRESHPRSKESIELLPYFINYEVLFIDLPVVYLHKDHPALQEEWNISTFVKYPQINITWEKCDTWALDEVLIEMGLQRSIELTMATFEQSLFMTAQPGHEMITTAPQYCQHYCHKVHPDLVCLPIPVDSTFQAKLMIPFTLIWHKRNNQNPKISWLRNAIKSLYSDLNTAVTHR</sequence>
<dbReference type="InterPro" id="IPR036388">
    <property type="entry name" value="WH-like_DNA-bd_sf"/>
</dbReference>
<feature type="domain" description="HTH lysR-type" evidence="5">
    <location>
        <begin position="8"/>
        <end position="65"/>
    </location>
</feature>
<dbReference type="RefSeq" id="WP_188922528.1">
    <property type="nucleotide sequence ID" value="NZ_BMQV01000046.1"/>
</dbReference>
<evidence type="ECO:0000313" key="7">
    <source>
        <dbReference type="Proteomes" id="UP000654367"/>
    </source>
</evidence>
<comment type="caution">
    <text evidence="6">The sequence shown here is derived from an EMBL/GenBank/DDBJ whole genome shotgun (WGS) entry which is preliminary data.</text>
</comment>
<reference evidence="7" key="1">
    <citation type="journal article" date="2019" name="Int. J. Syst. Evol. Microbiol.">
        <title>The Global Catalogue of Microorganisms (GCM) 10K type strain sequencing project: providing services to taxonomists for standard genome sequencing and annotation.</title>
        <authorList>
            <consortium name="The Broad Institute Genomics Platform"/>
            <consortium name="The Broad Institute Genome Sequencing Center for Infectious Disease"/>
            <person name="Wu L."/>
            <person name="Ma J."/>
        </authorList>
    </citation>
    <scope>NUCLEOTIDE SEQUENCE [LARGE SCALE GENOMIC DNA]</scope>
    <source>
        <strain evidence="7">JCM 32304</strain>
    </source>
</reference>
<proteinExistence type="inferred from homology"/>
<protein>
    <submittedName>
        <fullName evidence="6">DNA-binding transcriptional regulator</fullName>
    </submittedName>
</protein>
<dbReference type="InterPro" id="IPR036390">
    <property type="entry name" value="WH_DNA-bd_sf"/>
</dbReference>
<dbReference type="Pfam" id="PF00126">
    <property type="entry name" value="HTH_1"/>
    <property type="match status" value="1"/>
</dbReference>
<organism evidence="6 7">
    <name type="scientific">Shewanella saliphila</name>
    <dbReference type="NCBI Taxonomy" id="2282698"/>
    <lineage>
        <taxon>Bacteria</taxon>
        <taxon>Pseudomonadati</taxon>
        <taxon>Pseudomonadota</taxon>
        <taxon>Gammaproteobacteria</taxon>
        <taxon>Alteromonadales</taxon>
        <taxon>Shewanellaceae</taxon>
        <taxon>Shewanella</taxon>
    </lineage>
</organism>
<dbReference type="InterPro" id="IPR037402">
    <property type="entry name" value="YidZ_PBP2"/>
</dbReference>
<gene>
    <name evidence="6" type="ORF">GCM10009409_33710</name>
</gene>
<keyword evidence="4" id="KW-0804">Transcription</keyword>
<dbReference type="NCBIfam" id="NF007581">
    <property type="entry name" value="PRK10216.1"/>
    <property type="match status" value="1"/>
</dbReference>
<evidence type="ECO:0000256" key="3">
    <source>
        <dbReference type="ARBA" id="ARBA00023125"/>
    </source>
</evidence>
<accession>A0ABQ2QAS2</accession>
<evidence type="ECO:0000256" key="4">
    <source>
        <dbReference type="ARBA" id="ARBA00023163"/>
    </source>
</evidence>
<evidence type="ECO:0000313" key="6">
    <source>
        <dbReference type="EMBL" id="GGP65618.1"/>
    </source>
</evidence>
<dbReference type="Proteomes" id="UP000654367">
    <property type="component" value="Unassembled WGS sequence"/>
</dbReference>
<dbReference type="InterPro" id="IPR005119">
    <property type="entry name" value="LysR_subst-bd"/>
</dbReference>
<name>A0ABQ2QAS2_9GAMM</name>
<dbReference type="PANTHER" id="PTHR30118:SF11">
    <property type="entry name" value="HTH-TYPE TRANSCRIPTIONAL REGULATOR YIDZ"/>
    <property type="match status" value="1"/>
</dbReference>
<dbReference type="SUPFAM" id="SSF53850">
    <property type="entry name" value="Periplasmic binding protein-like II"/>
    <property type="match status" value="1"/>
</dbReference>
<dbReference type="EMBL" id="BMQV01000046">
    <property type="protein sequence ID" value="GGP65618.1"/>
    <property type="molecule type" value="Genomic_DNA"/>
</dbReference>
<dbReference type="PROSITE" id="PS50931">
    <property type="entry name" value="HTH_LYSR"/>
    <property type="match status" value="1"/>
</dbReference>
<keyword evidence="3 6" id="KW-0238">DNA-binding</keyword>
<dbReference type="PANTHER" id="PTHR30118">
    <property type="entry name" value="HTH-TYPE TRANSCRIPTIONAL REGULATOR LEUO-RELATED"/>
    <property type="match status" value="1"/>
</dbReference>
<dbReference type="SUPFAM" id="SSF46785">
    <property type="entry name" value="Winged helix' DNA-binding domain"/>
    <property type="match status" value="1"/>
</dbReference>